<dbReference type="SMART" id="SM00387">
    <property type="entry name" value="HATPase_c"/>
    <property type="match status" value="1"/>
</dbReference>
<dbReference type="Pfam" id="PF00512">
    <property type="entry name" value="HisKA"/>
    <property type="match status" value="1"/>
</dbReference>
<dbReference type="EMBL" id="JACIDC010000002">
    <property type="protein sequence ID" value="MBB4039211.1"/>
    <property type="molecule type" value="Genomic_DNA"/>
</dbReference>
<gene>
    <name evidence="15" type="ORF">GGR34_000846</name>
</gene>
<dbReference type="SUPFAM" id="SSF47384">
    <property type="entry name" value="Homodimeric domain of signal transducing histidine kinase"/>
    <property type="match status" value="1"/>
</dbReference>
<evidence type="ECO:0000256" key="3">
    <source>
        <dbReference type="ARBA" id="ARBA00012438"/>
    </source>
</evidence>
<evidence type="ECO:0000259" key="14">
    <source>
        <dbReference type="PROSITE" id="PS50885"/>
    </source>
</evidence>
<dbReference type="PANTHER" id="PTHR45436:SF1">
    <property type="entry name" value="SENSOR PROTEIN QSEC"/>
    <property type="match status" value="1"/>
</dbReference>
<keyword evidence="5 15" id="KW-0808">Transferase</keyword>
<feature type="domain" description="HAMP" evidence="14">
    <location>
        <begin position="165"/>
        <end position="217"/>
    </location>
</feature>
<dbReference type="CDD" id="cd00075">
    <property type="entry name" value="HATPase"/>
    <property type="match status" value="1"/>
</dbReference>
<dbReference type="Proteomes" id="UP000519439">
    <property type="component" value="Unassembled WGS sequence"/>
</dbReference>
<dbReference type="InterPro" id="IPR003594">
    <property type="entry name" value="HATPase_dom"/>
</dbReference>
<evidence type="ECO:0000256" key="9">
    <source>
        <dbReference type="ARBA" id="ARBA00023012"/>
    </source>
</evidence>
<feature type="transmembrane region" description="Helical" evidence="12">
    <location>
        <begin position="141"/>
        <end position="160"/>
    </location>
</feature>
<dbReference type="InterPro" id="IPR004358">
    <property type="entry name" value="Sig_transdc_His_kin-like_C"/>
</dbReference>
<comment type="caution">
    <text evidence="15">The sequence shown here is derived from an EMBL/GenBank/DDBJ whole genome shotgun (WGS) entry which is preliminary data.</text>
</comment>
<feature type="compositionally biased region" description="Basic and acidic residues" evidence="11">
    <location>
        <begin position="440"/>
        <end position="450"/>
    </location>
</feature>
<evidence type="ECO:0000256" key="7">
    <source>
        <dbReference type="ARBA" id="ARBA00022777"/>
    </source>
</evidence>
<evidence type="ECO:0000313" key="15">
    <source>
        <dbReference type="EMBL" id="MBB4039211.1"/>
    </source>
</evidence>
<evidence type="ECO:0000256" key="5">
    <source>
        <dbReference type="ARBA" id="ARBA00022679"/>
    </source>
</evidence>
<organism evidence="15 16">
    <name type="scientific">Microvirga flocculans</name>
    <dbReference type="NCBI Taxonomy" id="217168"/>
    <lineage>
        <taxon>Bacteria</taxon>
        <taxon>Pseudomonadati</taxon>
        <taxon>Pseudomonadota</taxon>
        <taxon>Alphaproteobacteria</taxon>
        <taxon>Hyphomicrobiales</taxon>
        <taxon>Methylobacteriaceae</taxon>
        <taxon>Microvirga</taxon>
    </lineage>
</organism>
<evidence type="ECO:0000256" key="8">
    <source>
        <dbReference type="ARBA" id="ARBA00022989"/>
    </source>
</evidence>
<evidence type="ECO:0000256" key="11">
    <source>
        <dbReference type="SAM" id="MobiDB-lite"/>
    </source>
</evidence>
<dbReference type="InterPro" id="IPR036890">
    <property type="entry name" value="HATPase_C_sf"/>
</dbReference>
<proteinExistence type="predicted"/>
<evidence type="ECO:0000256" key="12">
    <source>
        <dbReference type="SAM" id="Phobius"/>
    </source>
</evidence>
<dbReference type="GO" id="GO:0005886">
    <property type="term" value="C:plasma membrane"/>
    <property type="evidence" value="ECO:0007669"/>
    <property type="project" value="TreeGrafter"/>
</dbReference>
<dbReference type="CDD" id="cd00082">
    <property type="entry name" value="HisKA"/>
    <property type="match status" value="1"/>
</dbReference>
<dbReference type="PROSITE" id="PS50109">
    <property type="entry name" value="HIS_KIN"/>
    <property type="match status" value="1"/>
</dbReference>
<evidence type="ECO:0000256" key="2">
    <source>
        <dbReference type="ARBA" id="ARBA00004370"/>
    </source>
</evidence>
<sequence length="464" mass="50445">MKRHGSLRGRLTAWFTLLLISFGLMGGLGAYIVAQQDPDNFLDNQMREIALDVVGSVDDFAQMPAPPLRPADMIVVQVWDPDGVLLKSFPPGYDLPPQPKTGFSSFETPEGGWRSYTWVLDDGTVQVSQRSVVRRRLALKAALPALVTTFLLIPMSWLLVRWLVGRILSPVDHLAEQLRERSPESMRQLAAPDAPGEIQPLVGAMNEALARVRDMVAAQRRFVSNAAHQLRTPLTALKIQLRNLRQSADVETGELLDEMDHAVQRMSTLTSQLLALARAETSPLAESSQSASLPDILQDAIACVLPLADSKGIALASAAIPPVRIGAERHDLAMMLSNLLDNAIRYTPAGGRVEIALRRSPHGVTVEIADTGPGLPEEMLDRVFDPFVRADHEQEGTGLGLSIVKALAVRTGARVRLVNRQGRSGLVASLELPVVPESASHARHDVRATRPPEANPMTGRVGQA</sequence>
<dbReference type="GO" id="GO:0000155">
    <property type="term" value="F:phosphorelay sensor kinase activity"/>
    <property type="evidence" value="ECO:0007669"/>
    <property type="project" value="InterPro"/>
</dbReference>
<evidence type="ECO:0000313" key="16">
    <source>
        <dbReference type="Proteomes" id="UP000519439"/>
    </source>
</evidence>
<dbReference type="EC" id="2.7.13.3" evidence="3"/>
<dbReference type="PRINTS" id="PR00344">
    <property type="entry name" value="BCTRLSENSOR"/>
</dbReference>
<name>A0A7W6N728_9HYPH</name>
<keyword evidence="9" id="KW-0902">Two-component regulatory system</keyword>
<dbReference type="Pfam" id="PF02518">
    <property type="entry name" value="HATPase_c"/>
    <property type="match status" value="1"/>
</dbReference>
<dbReference type="InterPro" id="IPR005467">
    <property type="entry name" value="His_kinase_dom"/>
</dbReference>
<evidence type="ECO:0000256" key="10">
    <source>
        <dbReference type="ARBA" id="ARBA00023136"/>
    </source>
</evidence>
<keyword evidence="16" id="KW-1185">Reference proteome</keyword>
<feature type="transmembrane region" description="Helical" evidence="12">
    <location>
        <begin position="12"/>
        <end position="34"/>
    </location>
</feature>
<dbReference type="InterPro" id="IPR003661">
    <property type="entry name" value="HisK_dim/P_dom"/>
</dbReference>
<dbReference type="AlphaFoldDB" id="A0A7W6N728"/>
<keyword evidence="6 12" id="KW-0812">Transmembrane</keyword>
<dbReference type="InterPro" id="IPR050428">
    <property type="entry name" value="TCS_sensor_his_kinase"/>
</dbReference>
<evidence type="ECO:0000256" key="6">
    <source>
        <dbReference type="ARBA" id="ARBA00022692"/>
    </source>
</evidence>
<reference evidence="15 16" key="1">
    <citation type="submission" date="2020-08" db="EMBL/GenBank/DDBJ databases">
        <title>Genomic Encyclopedia of Type Strains, Phase IV (KMG-IV): sequencing the most valuable type-strain genomes for metagenomic binning, comparative biology and taxonomic classification.</title>
        <authorList>
            <person name="Goeker M."/>
        </authorList>
    </citation>
    <scope>NUCLEOTIDE SEQUENCE [LARGE SCALE GENOMIC DNA]</scope>
    <source>
        <strain evidence="15 16">DSM 15743</strain>
    </source>
</reference>
<evidence type="ECO:0000256" key="1">
    <source>
        <dbReference type="ARBA" id="ARBA00000085"/>
    </source>
</evidence>
<dbReference type="Gene3D" id="1.10.287.130">
    <property type="match status" value="1"/>
</dbReference>
<dbReference type="Gene3D" id="3.30.565.10">
    <property type="entry name" value="Histidine kinase-like ATPase, C-terminal domain"/>
    <property type="match status" value="1"/>
</dbReference>
<dbReference type="InterPro" id="IPR036097">
    <property type="entry name" value="HisK_dim/P_sf"/>
</dbReference>
<protein>
    <recommendedName>
        <fullName evidence="3">histidine kinase</fullName>
        <ecNumber evidence="3">2.7.13.3</ecNumber>
    </recommendedName>
</protein>
<keyword evidence="8 12" id="KW-1133">Transmembrane helix</keyword>
<dbReference type="PANTHER" id="PTHR45436">
    <property type="entry name" value="SENSOR HISTIDINE KINASE YKOH"/>
    <property type="match status" value="1"/>
</dbReference>
<feature type="region of interest" description="Disordered" evidence="11">
    <location>
        <begin position="439"/>
        <end position="464"/>
    </location>
</feature>
<evidence type="ECO:0000259" key="13">
    <source>
        <dbReference type="PROSITE" id="PS50109"/>
    </source>
</evidence>
<keyword evidence="7 15" id="KW-0418">Kinase</keyword>
<keyword evidence="4" id="KW-0597">Phosphoprotein</keyword>
<comment type="subcellular location">
    <subcellularLocation>
        <location evidence="2">Membrane</location>
    </subcellularLocation>
</comment>
<dbReference type="RefSeq" id="WP_051435028.1">
    <property type="nucleotide sequence ID" value="NZ_JACIDC010000002.1"/>
</dbReference>
<feature type="domain" description="Histidine kinase" evidence="13">
    <location>
        <begin position="225"/>
        <end position="436"/>
    </location>
</feature>
<comment type="catalytic activity">
    <reaction evidence="1">
        <text>ATP + protein L-histidine = ADP + protein N-phospho-L-histidine.</text>
        <dbReference type="EC" id="2.7.13.3"/>
    </reaction>
</comment>
<dbReference type="SMART" id="SM00388">
    <property type="entry name" value="HisKA"/>
    <property type="match status" value="1"/>
</dbReference>
<dbReference type="InterPro" id="IPR003660">
    <property type="entry name" value="HAMP_dom"/>
</dbReference>
<keyword evidence="10 12" id="KW-0472">Membrane</keyword>
<dbReference type="SUPFAM" id="SSF55874">
    <property type="entry name" value="ATPase domain of HSP90 chaperone/DNA topoisomerase II/histidine kinase"/>
    <property type="match status" value="1"/>
</dbReference>
<evidence type="ECO:0000256" key="4">
    <source>
        <dbReference type="ARBA" id="ARBA00022553"/>
    </source>
</evidence>
<dbReference type="PROSITE" id="PS50885">
    <property type="entry name" value="HAMP"/>
    <property type="match status" value="1"/>
</dbReference>
<accession>A0A7W6N728</accession>